<reference evidence="2" key="1">
    <citation type="submission" date="2021-12" db="EMBL/GenBank/DDBJ databases">
        <title>taxonomy of Moraxella sp. ZY201224.</title>
        <authorList>
            <person name="Li F."/>
        </authorList>
    </citation>
    <scope>NUCLEOTIDE SEQUENCE</scope>
    <source>
        <strain evidence="2">ZY201224</strain>
    </source>
</reference>
<protein>
    <submittedName>
        <fullName evidence="2">Competence protein ComF</fullName>
    </submittedName>
</protein>
<dbReference type="PANTHER" id="PTHR47505">
    <property type="entry name" value="DNA UTILIZATION PROTEIN YHGH"/>
    <property type="match status" value="1"/>
</dbReference>
<dbReference type="RefSeq" id="WP_263076898.1">
    <property type="nucleotide sequence ID" value="NZ_CP089977.1"/>
</dbReference>
<keyword evidence="3" id="KW-1185">Reference proteome</keyword>
<evidence type="ECO:0000313" key="2">
    <source>
        <dbReference type="EMBL" id="UXZ05401.1"/>
    </source>
</evidence>
<sequence>MAWAKIHAINIQQGMVILPAHRPSSALIHQTRFAPYWWARTAATLHGTCQMCLSRLTGRDKVVCQHCLSDFAYQQSPVKIGFLQAERTLLAYPICYYQYPINQIISQFKDHQKTDCFMILSRLLDTLPKPEHCSRHNTVIIPVPTTTRRLRERGFNPVLMLAKYLSKHWQLPIWQGVARADNIAHQRGLSRQARLDNVVGDFYLLQALPVTQVILFDDVATTGATLSAVATLIGRQYPSVKILAVCLAHGSQQLGLERLAKHE</sequence>
<proteinExistence type="inferred from homology"/>
<organism evidence="2 3">
    <name type="scientific">Moraxella nasicaprae</name>
    <dbReference type="NCBI Taxonomy" id="2904122"/>
    <lineage>
        <taxon>Bacteria</taxon>
        <taxon>Pseudomonadati</taxon>
        <taxon>Pseudomonadota</taxon>
        <taxon>Gammaproteobacteria</taxon>
        <taxon>Moraxellales</taxon>
        <taxon>Moraxellaceae</taxon>
        <taxon>Moraxella</taxon>
    </lineage>
</organism>
<dbReference type="EMBL" id="CP089977">
    <property type="protein sequence ID" value="UXZ05401.1"/>
    <property type="molecule type" value="Genomic_DNA"/>
</dbReference>
<accession>A0ABY6F5N4</accession>
<gene>
    <name evidence="2" type="ORF">LU297_02830</name>
</gene>
<dbReference type="CDD" id="cd06223">
    <property type="entry name" value="PRTases_typeI"/>
    <property type="match status" value="1"/>
</dbReference>
<comment type="similarity">
    <text evidence="1">Belongs to the ComF/GntX family.</text>
</comment>
<dbReference type="PANTHER" id="PTHR47505:SF1">
    <property type="entry name" value="DNA UTILIZATION PROTEIN YHGH"/>
    <property type="match status" value="1"/>
</dbReference>
<dbReference type="Gene3D" id="3.40.50.2020">
    <property type="match status" value="1"/>
</dbReference>
<dbReference type="InterPro" id="IPR000836">
    <property type="entry name" value="PRTase_dom"/>
</dbReference>
<dbReference type="Proteomes" id="UP001063782">
    <property type="component" value="Chromosome"/>
</dbReference>
<name>A0ABY6F5N4_9GAMM</name>
<dbReference type="InterPro" id="IPR051910">
    <property type="entry name" value="ComF/GntX_DNA_util-trans"/>
</dbReference>
<evidence type="ECO:0000256" key="1">
    <source>
        <dbReference type="ARBA" id="ARBA00008007"/>
    </source>
</evidence>
<dbReference type="SUPFAM" id="SSF53271">
    <property type="entry name" value="PRTase-like"/>
    <property type="match status" value="1"/>
</dbReference>
<dbReference type="InterPro" id="IPR029057">
    <property type="entry name" value="PRTase-like"/>
</dbReference>
<evidence type="ECO:0000313" key="3">
    <source>
        <dbReference type="Proteomes" id="UP001063782"/>
    </source>
</evidence>